<evidence type="ECO:0000256" key="4">
    <source>
        <dbReference type="ARBA" id="ARBA00023098"/>
    </source>
</evidence>
<organism evidence="7 8">
    <name type="scientific">Coffea canephora</name>
    <name type="common">Robusta coffee</name>
    <dbReference type="NCBI Taxonomy" id="49390"/>
    <lineage>
        <taxon>Eukaryota</taxon>
        <taxon>Viridiplantae</taxon>
        <taxon>Streptophyta</taxon>
        <taxon>Embryophyta</taxon>
        <taxon>Tracheophyta</taxon>
        <taxon>Spermatophyta</taxon>
        <taxon>Magnoliopsida</taxon>
        <taxon>eudicotyledons</taxon>
        <taxon>Gunneridae</taxon>
        <taxon>Pentapetalae</taxon>
        <taxon>asterids</taxon>
        <taxon>lamiids</taxon>
        <taxon>Gentianales</taxon>
        <taxon>Rubiaceae</taxon>
        <taxon>Ixoroideae</taxon>
        <taxon>Gardenieae complex</taxon>
        <taxon>Bertiereae - Coffeeae clade</taxon>
        <taxon>Coffeeae</taxon>
        <taxon>Coffea</taxon>
    </lineage>
</organism>
<keyword evidence="5" id="KW-1133">Transmembrane helix</keyword>
<feature type="domain" description="AMP-dependent synthetase/ligase" evidence="6">
    <location>
        <begin position="20"/>
        <end position="68"/>
    </location>
</feature>
<dbReference type="PANTHER" id="PTHR43859">
    <property type="entry name" value="ACYL-ACTIVATING ENZYME"/>
    <property type="match status" value="1"/>
</dbReference>
<keyword evidence="3" id="KW-0276">Fatty acid metabolism</keyword>
<keyword evidence="8" id="KW-1185">Reference proteome</keyword>
<evidence type="ECO:0000313" key="7">
    <source>
        <dbReference type="EMBL" id="CDP16797.1"/>
    </source>
</evidence>
<dbReference type="Gramene" id="CDP16797">
    <property type="protein sequence ID" value="CDP16797"/>
    <property type="gene ID" value="GSCOC_T00019312001"/>
</dbReference>
<proteinExistence type="inferred from homology"/>
<feature type="transmembrane region" description="Helical" evidence="5">
    <location>
        <begin position="94"/>
        <end position="118"/>
    </location>
</feature>
<keyword evidence="2" id="KW-0436">Ligase</keyword>
<dbReference type="STRING" id="49390.A0A068V8C8"/>
<dbReference type="Proteomes" id="UP000295252">
    <property type="component" value="Chromosome I"/>
</dbReference>
<feature type="transmembrane region" description="Helical" evidence="5">
    <location>
        <begin position="71"/>
        <end position="88"/>
    </location>
</feature>
<evidence type="ECO:0000259" key="6">
    <source>
        <dbReference type="Pfam" id="PF00501"/>
    </source>
</evidence>
<dbReference type="GO" id="GO:0006631">
    <property type="term" value="P:fatty acid metabolic process"/>
    <property type="evidence" value="ECO:0007669"/>
    <property type="project" value="UniProtKB-KW"/>
</dbReference>
<reference evidence="8" key="1">
    <citation type="journal article" date="2014" name="Science">
        <title>The coffee genome provides insight into the convergent evolution of caffeine biosynthesis.</title>
        <authorList>
            <person name="Denoeud F."/>
            <person name="Carretero-Paulet L."/>
            <person name="Dereeper A."/>
            <person name="Droc G."/>
            <person name="Guyot R."/>
            <person name="Pietrella M."/>
            <person name="Zheng C."/>
            <person name="Alberti A."/>
            <person name="Anthony F."/>
            <person name="Aprea G."/>
            <person name="Aury J.M."/>
            <person name="Bento P."/>
            <person name="Bernard M."/>
            <person name="Bocs S."/>
            <person name="Campa C."/>
            <person name="Cenci A."/>
            <person name="Combes M.C."/>
            <person name="Crouzillat D."/>
            <person name="Da Silva C."/>
            <person name="Daddiego L."/>
            <person name="De Bellis F."/>
            <person name="Dussert S."/>
            <person name="Garsmeur O."/>
            <person name="Gayraud T."/>
            <person name="Guignon V."/>
            <person name="Jahn K."/>
            <person name="Jamilloux V."/>
            <person name="Joet T."/>
            <person name="Labadie K."/>
            <person name="Lan T."/>
            <person name="Leclercq J."/>
            <person name="Lepelley M."/>
            <person name="Leroy T."/>
            <person name="Li L.T."/>
            <person name="Librado P."/>
            <person name="Lopez L."/>
            <person name="Munoz A."/>
            <person name="Noel B."/>
            <person name="Pallavicini A."/>
            <person name="Perrotta G."/>
            <person name="Poncet V."/>
            <person name="Pot D."/>
            <person name="Priyono X."/>
            <person name="Rigoreau M."/>
            <person name="Rouard M."/>
            <person name="Rozas J."/>
            <person name="Tranchant-Dubreuil C."/>
            <person name="VanBuren R."/>
            <person name="Zhang Q."/>
            <person name="Andrade A.C."/>
            <person name="Argout X."/>
            <person name="Bertrand B."/>
            <person name="de Kochko A."/>
            <person name="Graziosi G."/>
            <person name="Henry R.J."/>
            <person name="Jayarama X."/>
            <person name="Ming R."/>
            <person name="Nagai C."/>
            <person name="Rounsley S."/>
            <person name="Sankoff D."/>
            <person name="Giuliano G."/>
            <person name="Albert V.A."/>
            <person name="Wincker P."/>
            <person name="Lashermes P."/>
        </authorList>
    </citation>
    <scope>NUCLEOTIDE SEQUENCE [LARGE SCALE GENOMIC DNA]</scope>
    <source>
        <strain evidence="8">cv. DH200-94</strain>
    </source>
</reference>
<comment type="similarity">
    <text evidence="1">Belongs to the ATP-dependent AMP-binding enzyme family.</text>
</comment>
<keyword evidence="4" id="KW-0443">Lipid metabolism</keyword>
<dbReference type="InterPro" id="IPR000873">
    <property type="entry name" value="AMP-dep_synth/lig_dom"/>
</dbReference>
<dbReference type="PANTHER" id="PTHR43859:SF4">
    <property type="entry name" value="BUTANOATE--COA LIGASE AAE1-RELATED"/>
    <property type="match status" value="1"/>
</dbReference>
<keyword evidence="5" id="KW-0472">Membrane</keyword>
<evidence type="ECO:0000256" key="3">
    <source>
        <dbReference type="ARBA" id="ARBA00022832"/>
    </source>
</evidence>
<dbReference type="SUPFAM" id="SSF56801">
    <property type="entry name" value="Acetyl-CoA synthetase-like"/>
    <property type="match status" value="1"/>
</dbReference>
<evidence type="ECO:0000256" key="5">
    <source>
        <dbReference type="SAM" id="Phobius"/>
    </source>
</evidence>
<dbReference type="InParanoid" id="A0A068V8C8"/>
<evidence type="ECO:0000313" key="8">
    <source>
        <dbReference type="Proteomes" id="UP000295252"/>
    </source>
</evidence>
<dbReference type="Gene3D" id="3.40.50.980">
    <property type="match status" value="1"/>
</dbReference>
<keyword evidence="5" id="KW-0812">Transmembrane</keyword>
<gene>
    <name evidence="7" type="ORF">GSCOC_T00019312001</name>
</gene>
<dbReference type="OrthoDB" id="10253115at2759"/>
<dbReference type="Pfam" id="PF00501">
    <property type="entry name" value="AMP-binding"/>
    <property type="match status" value="1"/>
</dbReference>
<name>A0A068V8C8_COFCA</name>
<dbReference type="EMBL" id="HG739220">
    <property type="protein sequence ID" value="CDP16797.1"/>
    <property type="molecule type" value="Genomic_DNA"/>
</dbReference>
<evidence type="ECO:0000256" key="1">
    <source>
        <dbReference type="ARBA" id="ARBA00006432"/>
    </source>
</evidence>
<dbReference type="PhylomeDB" id="A0A068V8C8"/>
<protein>
    <recommendedName>
        <fullName evidence="6">AMP-dependent synthetase/ligase domain-containing protein</fullName>
    </recommendedName>
</protein>
<dbReference type="AlphaFoldDB" id="A0A068V8C8"/>
<dbReference type="GO" id="GO:0016874">
    <property type="term" value="F:ligase activity"/>
    <property type="evidence" value="ECO:0007669"/>
    <property type="project" value="UniProtKB-KW"/>
</dbReference>
<sequence>MEGTVKCSANYVPLTPISFLERSAIVYRDRISVVYGDLKFTWAETRDRCARLASALHSLGISRHDVVSSHLILGFSGLSLLFTIYLHFLLVQFVLFSLIAVLQFVLQLKVLQFVLLFVNYHD</sequence>
<evidence type="ECO:0000256" key="2">
    <source>
        <dbReference type="ARBA" id="ARBA00022598"/>
    </source>
</evidence>
<accession>A0A068V8C8</accession>